<comment type="caution">
    <text evidence="2">The sequence shown here is derived from an EMBL/GenBank/DDBJ whole genome shotgun (WGS) entry which is preliminary data.</text>
</comment>
<reference evidence="2" key="1">
    <citation type="journal article" date="2015" name="Nature">
        <title>Complex archaea that bridge the gap between prokaryotes and eukaryotes.</title>
        <authorList>
            <person name="Spang A."/>
            <person name="Saw J.H."/>
            <person name="Jorgensen S.L."/>
            <person name="Zaremba-Niedzwiedzka K."/>
            <person name="Martijn J."/>
            <person name="Lind A.E."/>
            <person name="van Eijk R."/>
            <person name="Schleper C."/>
            <person name="Guy L."/>
            <person name="Ettema T.J."/>
        </authorList>
    </citation>
    <scope>NUCLEOTIDE SEQUENCE</scope>
</reference>
<accession>A0A0F9FAM0</accession>
<sequence length="53" mass="6090">MSRRRAPTKNIKGVTVLANESGNKFYHKHMSPGAKAAKRAARKRKKKSRRNNR</sequence>
<evidence type="ECO:0000313" key="2">
    <source>
        <dbReference type="EMBL" id="KKL75536.1"/>
    </source>
</evidence>
<dbReference type="EMBL" id="LAZR01024323">
    <property type="protein sequence ID" value="KKL75536.1"/>
    <property type="molecule type" value="Genomic_DNA"/>
</dbReference>
<feature type="region of interest" description="Disordered" evidence="1">
    <location>
        <begin position="22"/>
        <end position="53"/>
    </location>
</feature>
<protein>
    <submittedName>
        <fullName evidence="2">Uncharacterized protein</fullName>
    </submittedName>
</protein>
<name>A0A0F9FAM0_9ZZZZ</name>
<organism evidence="2">
    <name type="scientific">marine sediment metagenome</name>
    <dbReference type="NCBI Taxonomy" id="412755"/>
    <lineage>
        <taxon>unclassified sequences</taxon>
        <taxon>metagenomes</taxon>
        <taxon>ecological metagenomes</taxon>
    </lineage>
</organism>
<gene>
    <name evidence="2" type="ORF">LCGC14_2053900</name>
</gene>
<feature type="compositionally biased region" description="Basic residues" evidence="1">
    <location>
        <begin position="25"/>
        <end position="53"/>
    </location>
</feature>
<dbReference type="AlphaFoldDB" id="A0A0F9FAM0"/>
<evidence type="ECO:0000256" key="1">
    <source>
        <dbReference type="SAM" id="MobiDB-lite"/>
    </source>
</evidence>
<proteinExistence type="predicted"/>